<evidence type="ECO:0000313" key="5">
    <source>
        <dbReference type="EMBL" id="EPF30372.1"/>
    </source>
</evidence>
<keyword evidence="2" id="KW-0547">Nucleotide-binding</keyword>
<dbReference type="PATRIC" id="fig|1125699.3.peg.702"/>
<dbReference type="Proteomes" id="UP000014541">
    <property type="component" value="Unassembled WGS sequence"/>
</dbReference>
<dbReference type="STRING" id="1125699.HMPREF9194_00689"/>
<dbReference type="PANTHER" id="PTHR42918">
    <property type="entry name" value="LYSYL-TRNA SYNTHETASE"/>
    <property type="match status" value="1"/>
</dbReference>
<evidence type="ECO:0000256" key="1">
    <source>
        <dbReference type="ARBA" id="ARBA00022598"/>
    </source>
</evidence>
<keyword evidence="6" id="KW-1185">Reference proteome</keyword>
<dbReference type="InterPro" id="IPR045864">
    <property type="entry name" value="aa-tRNA-synth_II/BPL/LPL"/>
</dbReference>
<dbReference type="InterPro" id="IPR004364">
    <property type="entry name" value="Aa-tRNA-synt_II"/>
</dbReference>
<dbReference type="PANTHER" id="PTHR42918:SF6">
    <property type="entry name" value="ELONGATION FACTOR P--(R)-BETA-LYSINE LIGASE"/>
    <property type="match status" value="1"/>
</dbReference>
<dbReference type="GO" id="GO:0006430">
    <property type="term" value="P:lysyl-tRNA aminoacylation"/>
    <property type="evidence" value="ECO:0007669"/>
    <property type="project" value="TreeGrafter"/>
</dbReference>
<dbReference type="GO" id="GO:0000049">
    <property type="term" value="F:tRNA binding"/>
    <property type="evidence" value="ECO:0007669"/>
    <property type="project" value="TreeGrafter"/>
</dbReference>
<evidence type="ECO:0000259" key="4">
    <source>
        <dbReference type="PROSITE" id="PS50862"/>
    </source>
</evidence>
<evidence type="ECO:0000256" key="2">
    <source>
        <dbReference type="ARBA" id="ARBA00022741"/>
    </source>
</evidence>
<dbReference type="EMBL" id="ATFF01000006">
    <property type="protein sequence ID" value="EPF30372.1"/>
    <property type="molecule type" value="Genomic_DNA"/>
</dbReference>
<dbReference type="Pfam" id="PF00152">
    <property type="entry name" value="tRNA-synt_2"/>
    <property type="match status" value="1"/>
</dbReference>
<keyword evidence="1" id="KW-0436">Ligase</keyword>
<gene>
    <name evidence="5" type="ORF">HMPREF9194_00689</name>
</gene>
<dbReference type="HOGENOM" id="CLU_008255_1_0_12"/>
<dbReference type="GO" id="GO:0005829">
    <property type="term" value="C:cytosol"/>
    <property type="evidence" value="ECO:0007669"/>
    <property type="project" value="TreeGrafter"/>
</dbReference>
<evidence type="ECO:0000256" key="3">
    <source>
        <dbReference type="ARBA" id="ARBA00022840"/>
    </source>
</evidence>
<dbReference type="Gene3D" id="3.30.930.10">
    <property type="entry name" value="Bira Bifunctional Protein, Domain 2"/>
    <property type="match status" value="1"/>
</dbReference>
<keyword evidence="3" id="KW-0067">ATP-binding</keyword>
<reference evidence="5 6" key="1">
    <citation type="submission" date="2013-04" db="EMBL/GenBank/DDBJ databases">
        <title>The Genome Sequence of Treponema maltophilum ATCC 51939.</title>
        <authorList>
            <consortium name="The Broad Institute Genomics Platform"/>
            <person name="Earl A."/>
            <person name="Ward D."/>
            <person name="Feldgarden M."/>
            <person name="Gevers D."/>
            <person name="Leonetti C."/>
            <person name="Blanton J.M."/>
            <person name="Dewhirst F.E."/>
            <person name="Izard J."/>
            <person name="Walker B."/>
            <person name="Young S."/>
            <person name="Zeng Q."/>
            <person name="Gargeya S."/>
            <person name="Fitzgerald M."/>
            <person name="Haas B."/>
            <person name="Abouelleil A."/>
            <person name="Allen A.W."/>
            <person name="Alvarado L."/>
            <person name="Arachchi H.M."/>
            <person name="Berlin A.M."/>
            <person name="Chapman S.B."/>
            <person name="Gainer-Dewar J."/>
            <person name="Goldberg J."/>
            <person name="Griggs A."/>
            <person name="Gujja S."/>
            <person name="Hansen M."/>
            <person name="Howarth C."/>
            <person name="Imamovic A."/>
            <person name="Ireland A."/>
            <person name="Larimer J."/>
            <person name="McCowan C."/>
            <person name="Murphy C."/>
            <person name="Pearson M."/>
            <person name="Poon T.W."/>
            <person name="Priest M."/>
            <person name="Roberts A."/>
            <person name="Saif S."/>
            <person name="Shea T."/>
            <person name="Sisk P."/>
            <person name="Sykes S."/>
            <person name="Wortman J."/>
            <person name="Nusbaum C."/>
            <person name="Birren B."/>
        </authorList>
    </citation>
    <scope>NUCLEOTIDE SEQUENCE [LARGE SCALE GENOMIC DNA]</scope>
    <source>
        <strain evidence="5 6">ATCC 51939</strain>
    </source>
</reference>
<evidence type="ECO:0000313" key="6">
    <source>
        <dbReference type="Proteomes" id="UP000014541"/>
    </source>
</evidence>
<protein>
    <recommendedName>
        <fullName evidence="4">Aminoacyl-transfer RNA synthetases class-II family profile domain-containing protein</fullName>
    </recommendedName>
</protein>
<proteinExistence type="predicted"/>
<dbReference type="PROSITE" id="PS50862">
    <property type="entry name" value="AA_TRNA_LIGASE_II"/>
    <property type="match status" value="1"/>
</dbReference>
<dbReference type="AlphaFoldDB" id="S3KDT3"/>
<organism evidence="5 6">
    <name type="scientific">Treponema maltophilum ATCC 51939</name>
    <dbReference type="NCBI Taxonomy" id="1125699"/>
    <lineage>
        <taxon>Bacteria</taxon>
        <taxon>Pseudomonadati</taxon>
        <taxon>Spirochaetota</taxon>
        <taxon>Spirochaetia</taxon>
        <taxon>Spirochaetales</taxon>
        <taxon>Treponemataceae</taxon>
        <taxon>Treponema</taxon>
    </lineage>
</organism>
<sequence length="367" mass="42326">MLPQKTLKWYSVPMDLELLRFRARTLQSLRRFFIDRGYLELDTPALSADLIPETCLEVFKTDYTAPRTNGAQTTELYLVPSPEIYIKKIIARHKTDVFQISKCYRNAESCGRIHSPEFTMLEYYTMNADYRTSMRITEDLFDFLLPPPGKNVGSDPENRSADPFTKDPWDFLRPPFIRLRMDDAFERYAGFRLSECASAEKLARQARRLGIAESAASLFESWPIDDLYELIFVQAVEPALPQDKPVFLTDYPAFVPCLAKDVPGTENDKPLWKERWELYACGIELANCYTEETDAEKVRAYFESERRLKEKNALVVHKTDTSYWELFRSFPPCSGVAMGADRLIALLSGRKSIEPVLPFSIIERPSV</sequence>
<dbReference type="eggNOG" id="COG2269">
    <property type="taxonomic scope" value="Bacteria"/>
</dbReference>
<feature type="domain" description="Aminoacyl-transfer RNA synthetases class-II family profile" evidence="4">
    <location>
        <begin position="19"/>
        <end position="358"/>
    </location>
</feature>
<accession>S3KDT3</accession>
<dbReference type="InterPro" id="IPR006195">
    <property type="entry name" value="aa-tRNA-synth_II"/>
</dbReference>
<comment type="caution">
    <text evidence="5">The sequence shown here is derived from an EMBL/GenBank/DDBJ whole genome shotgun (WGS) entry which is preliminary data.</text>
</comment>
<dbReference type="SUPFAM" id="SSF55681">
    <property type="entry name" value="Class II aaRS and biotin synthetases"/>
    <property type="match status" value="1"/>
</dbReference>
<dbReference type="GO" id="GO:0004824">
    <property type="term" value="F:lysine-tRNA ligase activity"/>
    <property type="evidence" value="ECO:0007669"/>
    <property type="project" value="TreeGrafter"/>
</dbReference>
<name>S3KDT3_TREMA</name>
<dbReference type="GO" id="GO:0005524">
    <property type="term" value="F:ATP binding"/>
    <property type="evidence" value="ECO:0007669"/>
    <property type="project" value="InterPro"/>
</dbReference>